<sequence>MVSSNITFSNLPPSKTRRSLNITGHWGWSLSQLPLGERQGTHWTGHQSISGTTQRDIQGQTTVHTHIHTYTCMYLDCGRKPEIPQENYTSTNRTHKLSTVGVGDLNLGPYSCELRASTHSFCICTCEEVL</sequence>
<name>A0AA88LXI5_CHASR</name>
<dbReference type="EMBL" id="JAUPFM010000016">
    <property type="protein sequence ID" value="KAK2826272.1"/>
    <property type="molecule type" value="Genomic_DNA"/>
</dbReference>
<evidence type="ECO:0000313" key="2">
    <source>
        <dbReference type="Proteomes" id="UP001187415"/>
    </source>
</evidence>
<protein>
    <submittedName>
        <fullName evidence="1">Uncharacterized protein</fullName>
    </submittedName>
</protein>
<comment type="caution">
    <text evidence="1">The sequence shown here is derived from an EMBL/GenBank/DDBJ whole genome shotgun (WGS) entry which is preliminary data.</text>
</comment>
<proteinExistence type="predicted"/>
<dbReference type="Proteomes" id="UP001187415">
    <property type="component" value="Unassembled WGS sequence"/>
</dbReference>
<dbReference type="AlphaFoldDB" id="A0AA88LXI5"/>
<gene>
    <name evidence="1" type="ORF">Q5P01_020486</name>
</gene>
<evidence type="ECO:0000313" key="1">
    <source>
        <dbReference type="EMBL" id="KAK2826272.1"/>
    </source>
</evidence>
<accession>A0AA88LXI5</accession>
<keyword evidence="2" id="KW-1185">Reference proteome</keyword>
<reference evidence="1" key="1">
    <citation type="submission" date="2023-07" db="EMBL/GenBank/DDBJ databases">
        <title>Chromosome-level Genome Assembly of Striped Snakehead (Channa striata).</title>
        <authorList>
            <person name="Liu H."/>
        </authorList>
    </citation>
    <scope>NUCLEOTIDE SEQUENCE</scope>
    <source>
        <strain evidence="1">Gz</strain>
        <tissue evidence="1">Muscle</tissue>
    </source>
</reference>
<organism evidence="1 2">
    <name type="scientific">Channa striata</name>
    <name type="common">Snakehead murrel</name>
    <name type="synonym">Ophicephalus striatus</name>
    <dbReference type="NCBI Taxonomy" id="64152"/>
    <lineage>
        <taxon>Eukaryota</taxon>
        <taxon>Metazoa</taxon>
        <taxon>Chordata</taxon>
        <taxon>Craniata</taxon>
        <taxon>Vertebrata</taxon>
        <taxon>Euteleostomi</taxon>
        <taxon>Actinopterygii</taxon>
        <taxon>Neopterygii</taxon>
        <taxon>Teleostei</taxon>
        <taxon>Neoteleostei</taxon>
        <taxon>Acanthomorphata</taxon>
        <taxon>Anabantaria</taxon>
        <taxon>Anabantiformes</taxon>
        <taxon>Channoidei</taxon>
        <taxon>Channidae</taxon>
        <taxon>Channa</taxon>
    </lineage>
</organism>